<organism evidence="2 3">
    <name type="scientific">Penicillium vulpinum</name>
    <dbReference type="NCBI Taxonomy" id="29845"/>
    <lineage>
        <taxon>Eukaryota</taxon>
        <taxon>Fungi</taxon>
        <taxon>Dikarya</taxon>
        <taxon>Ascomycota</taxon>
        <taxon>Pezizomycotina</taxon>
        <taxon>Eurotiomycetes</taxon>
        <taxon>Eurotiomycetidae</taxon>
        <taxon>Eurotiales</taxon>
        <taxon>Aspergillaceae</taxon>
        <taxon>Penicillium</taxon>
    </lineage>
</organism>
<proteinExistence type="predicted"/>
<dbReference type="Proteomes" id="UP000191518">
    <property type="component" value="Unassembled WGS sequence"/>
</dbReference>
<sequence length="479" mass="54583">MESDGEKLEGGRVSLKRSSALSFPSTNTNGEYNLKKEWTSKTMSRQKMTPNIMHLITPRKKNGGMKTSEDENEDESEDESEDPGCEQEDIEDHEYSTSGDATLDGKLCRQMHFDVVVATALARYIHREDMRSEFWQRMEEPSEDMCDVAFHVFDRYGTVETKYKDHPVQRGTGVWGNELDHGPIFLIEKLHVTLELRRKGLGQKVVSLLLKKAQQFSLDNKGDGKYADSFYGSNEAFEQAWTLHALVNPGYLTADVESQLVDKSAEERVMILNQIQSGGIDFWRSCGFRRIGASRCFAFSFDLQHQSRALTAASDFDPRSSHAEELEYEEVRLIYETDRSIEVKRLKIERLREPLPLHYAALTLTDEELKAFFITHATDKIGWDRVTNSAATLLHLIACKLKPLSTQWLLENAHQAEFWNTARDIDGYTPLEALQEKLEKIRTRKAHGFMTLNLSDHFKGNSDTAVSCLSFIQTGVFGA</sequence>
<evidence type="ECO:0000313" key="2">
    <source>
        <dbReference type="EMBL" id="OQE08234.1"/>
    </source>
</evidence>
<feature type="compositionally biased region" description="Polar residues" evidence="1">
    <location>
        <begin position="16"/>
        <end position="31"/>
    </location>
</feature>
<feature type="region of interest" description="Disordered" evidence="1">
    <location>
        <begin position="1"/>
        <end position="98"/>
    </location>
</feature>
<comment type="caution">
    <text evidence="2">The sequence shown here is derived from an EMBL/GenBank/DDBJ whole genome shotgun (WGS) entry which is preliminary data.</text>
</comment>
<dbReference type="AlphaFoldDB" id="A0A1V6S3B7"/>
<protein>
    <submittedName>
        <fullName evidence="2">Uncharacterized protein</fullName>
    </submittedName>
</protein>
<feature type="compositionally biased region" description="Basic and acidic residues" evidence="1">
    <location>
        <begin position="1"/>
        <end position="10"/>
    </location>
</feature>
<dbReference type="STRING" id="29845.A0A1V6S3B7"/>
<feature type="compositionally biased region" description="Acidic residues" evidence="1">
    <location>
        <begin position="70"/>
        <end position="92"/>
    </location>
</feature>
<keyword evidence="3" id="KW-1185">Reference proteome</keyword>
<evidence type="ECO:0000256" key="1">
    <source>
        <dbReference type="SAM" id="MobiDB-lite"/>
    </source>
</evidence>
<accession>A0A1V6S3B7</accession>
<dbReference type="EMBL" id="MDYP01000010">
    <property type="protein sequence ID" value="OQE08234.1"/>
    <property type="molecule type" value="Genomic_DNA"/>
</dbReference>
<feature type="compositionally biased region" description="Polar residues" evidence="1">
    <location>
        <begin position="40"/>
        <end position="49"/>
    </location>
</feature>
<evidence type="ECO:0000313" key="3">
    <source>
        <dbReference type="Proteomes" id="UP000191518"/>
    </source>
</evidence>
<gene>
    <name evidence="2" type="ORF">PENVUL_c010G08896</name>
</gene>
<reference evidence="3" key="1">
    <citation type="journal article" date="2017" name="Nat. Microbiol.">
        <title>Global analysis of biosynthetic gene clusters reveals vast potential of secondary metabolite production in Penicillium species.</title>
        <authorList>
            <person name="Nielsen J.C."/>
            <person name="Grijseels S."/>
            <person name="Prigent S."/>
            <person name="Ji B."/>
            <person name="Dainat J."/>
            <person name="Nielsen K.F."/>
            <person name="Frisvad J.C."/>
            <person name="Workman M."/>
            <person name="Nielsen J."/>
        </authorList>
    </citation>
    <scope>NUCLEOTIDE SEQUENCE [LARGE SCALE GENOMIC DNA]</scope>
    <source>
        <strain evidence="3">IBT 29486</strain>
    </source>
</reference>
<name>A0A1V6S3B7_9EURO</name>